<dbReference type="Gene3D" id="3.30.750.24">
    <property type="entry name" value="STAS domain"/>
    <property type="match status" value="1"/>
</dbReference>
<dbReference type="SUPFAM" id="SSF52091">
    <property type="entry name" value="SpoIIaa-like"/>
    <property type="match status" value="1"/>
</dbReference>
<sequence>MLLSIEKNLQASSIIFYVQGILDFSTVNEFLKSFNELENTEHLILDLSQLEFIDSTGVGAIIELFYLSQENDWNINLQGINEVTYDIFDTIGLFKILEAVQGEVV</sequence>
<dbReference type="EMBL" id="JBHUMF010000021">
    <property type="protein sequence ID" value="MFD2680897.1"/>
    <property type="molecule type" value="Genomic_DNA"/>
</dbReference>
<evidence type="ECO:0000313" key="2">
    <source>
        <dbReference type="EMBL" id="MFD2680897.1"/>
    </source>
</evidence>
<dbReference type="Pfam" id="PF01740">
    <property type="entry name" value="STAS"/>
    <property type="match status" value="1"/>
</dbReference>
<gene>
    <name evidence="2" type="ORF">ACFSUL_09090</name>
</gene>
<dbReference type="InterPro" id="IPR002645">
    <property type="entry name" value="STAS_dom"/>
</dbReference>
<keyword evidence="3" id="KW-1185">Reference proteome</keyword>
<evidence type="ECO:0000313" key="3">
    <source>
        <dbReference type="Proteomes" id="UP001597506"/>
    </source>
</evidence>
<accession>A0ABW5RR04</accession>
<dbReference type="PROSITE" id="PS50801">
    <property type="entry name" value="STAS"/>
    <property type="match status" value="1"/>
</dbReference>
<proteinExistence type="predicted"/>
<evidence type="ECO:0000259" key="1">
    <source>
        <dbReference type="PROSITE" id="PS50801"/>
    </source>
</evidence>
<dbReference type="RefSeq" id="WP_377934693.1">
    <property type="nucleotide sequence ID" value="NZ_JBHUMF010000021.1"/>
</dbReference>
<organism evidence="2 3">
    <name type="scientific">Bacillus seohaeanensis</name>
    <dbReference type="NCBI Taxonomy" id="284580"/>
    <lineage>
        <taxon>Bacteria</taxon>
        <taxon>Bacillati</taxon>
        <taxon>Bacillota</taxon>
        <taxon>Bacilli</taxon>
        <taxon>Bacillales</taxon>
        <taxon>Bacillaceae</taxon>
        <taxon>Bacillus</taxon>
    </lineage>
</organism>
<dbReference type="Proteomes" id="UP001597506">
    <property type="component" value="Unassembled WGS sequence"/>
</dbReference>
<feature type="domain" description="STAS" evidence="1">
    <location>
        <begin position="3"/>
        <end position="105"/>
    </location>
</feature>
<reference evidence="3" key="1">
    <citation type="journal article" date="2019" name="Int. J. Syst. Evol. Microbiol.">
        <title>The Global Catalogue of Microorganisms (GCM) 10K type strain sequencing project: providing services to taxonomists for standard genome sequencing and annotation.</title>
        <authorList>
            <consortium name="The Broad Institute Genomics Platform"/>
            <consortium name="The Broad Institute Genome Sequencing Center for Infectious Disease"/>
            <person name="Wu L."/>
            <person name="Ma J."/>
        </authorList>
    </citation>
    <scope>NUCLEOTIDE SEQUENCE [LARGE SCALE GENOMIC DNA]</scope>
    <source>
        <strain evidence="3">KCTC 3913</strain>
    </source>
</reference>
<name>A0ABW5RR04_9BACI</name>
<protein>
    <submittedName>
        <fullName evidence="2">STAS domain-containing protein</fullName>
    </submittedName>
</protein>
<dbReference type="CDD" id="cd07043">
    <property type="entry name" value="STAS_anti-anti-sigma_factors"/>
    <property type="match status" value="1"/>
</dbReference>
<comment type="caution">
    <text evidence="2">The sequence shown here is derived from an EMBL/GenBank/DDBJ whole genome shotgun (WGS) entry which is preliminary data.</text>
</comment>
<dbReference type="InterPro" id="IPR036513">
    <property type="entry name" value="STAS_dom_sf"/>
</dbReference>